<sequence>MRVVGIIRRGISSSSSRLGEVRSSGGIFDPYVYRGAGGKGLPPMMSSEGVRERLGIMRSHLKSGVCAGIIQKHVPDFHVSKFPPVANQIFKDFFEAHRKGDTRALAGLTTEELYASLKGEIKSSKSRGAQRAAFRLVDFKEPTTVLQMRVDRKKHISPKEGWGQVTCRLCSERQLLVVDAKGNEVEAKADEDATTAQNVTVGVFEAFFGDSAGRWRLALVQEFAEAPAGATSATGKTKKSPQAQAQ</sequence>
<evidence type="ECO:0000256" key="8">
    <source>
        <dbReference type="ARBA" id="ARBA00043031"/>
    </source>
</evidence>
<comment type="subcellular location">
    <subcellularLocation>
        <location evidence="1">Mitochondrion</location>
    </subcellularLocation>
</comment>
<keyword evidence="4" id="KW-0496">Mitochondrion</keyword>
<keyword evidence="3" id="KW-0689">Ribosomal protein</keyword>
<dbReference type="InterPro" id="IPR051975">
    <property type="entry name" value="mtLSU_mL45"/>
</dbReference>
<evidence type="ECO:0000256" key="2">
    <source>
        <dbReference type="ARBA" id="ARBA00022946"/>
    </source>
</evidence>
<evidence type="ECO:0000313" key="11">
    <source>
        <dbReference type="EMBL" id="CBJ29484.1"/>
    </source>
</evidence>
<dbReference type="AlphaFoldDB" id="D7FKT9"/>
<proteinExistence type="inferred from homology"/>
<evidence type="ECO:0000256" key="4">
    <source>
        <dbReference type="ARBA" id="ARBA00023128"/>
    </source>
</evidence>
<dbReference type="InterPro" id="IPR007379">
    <property type="entry name" value="Tim44-like_dom"/>
</dbReference>
<evidence type="ECO:0000256" key="5">
    <source>
        <dbReference type="ARBA" id="ARBA00023274"/>
    </source>
</evidence>
<dbReference type="OrthoDB" id="19619at2759"/>
<evidence type="ECO:0000256" key="7">
    <source>
        <dbReference type="ARBA" id="ARBA00039448"/>
    </source>
</evidence>
<evidence type="ECO:0000256" key="9">
    <source>
        <dbReference type="SAM" id="MobiDB-lite"/>
    </source>
</evidence>
<gene>
    <name evidence="11" type="ORF">Esi_0149_0012</name>
</gene>
<dbReference type="EMBL" id="FN648060">
    <property type="protein sequence ID" value="CBJ29484.1"/>
    <property type="molecule type" value="Genomic_DNA"/>
</dbReference>
<reference evidence="11 12" key="1">
    <citation type="journal article" date="2010" name="Nature">
        <title>The Ectocarpus genome and the independent evolution of multicellularity in brown algae.</title>
        <authorList>
            <person name="Cock J.M."/>
            <person name="Sterck L."/>
            <person name="Rouze P."/>
            <person name="Scornet D."/>
            <person name="Allen A.E."/>
            <person name="Amoutzias G."/>
            <person name="Anthouard V."/>
            <person name="Artiguenave F."/>
            <person name="Aury J.M."/>
            <person name="Badger J.H."/>
            <person name="Beszteri B."/>
            <person name="Billiau K."/>
            <person name="Bonnet E."/>
            <person name="Bothwell J.H."/>
            <person name="Bowler C."/>
            <person name="Boyen C."/>
            <person name="Brownlee C."/>
            <person name="Carrano C.J."/>
            <person name="Charrier B."/>
            <person name="Cho G.Y."/>
            <person name="Coelho S.M."/>
            <person name="Collen J."/>
            <person name="Corre E."/>
            <person name="Da Silva C."/>
            <person name="Delage L."/>
            <person name="Delaroque N."/>
            <person name="Dittami S.M."/>
            <person name="Doulbeau S."/>
            <person name="Elias M."/>
            <person name="Farnham G."/>
            <person name="Gachon C.M."/>
            <person name="Gschloessl B."/>
            <person name="Heesch S."/>
            <person name="Jabbari K."/>
            <person name="Jubin C."/>
            <person name="Kawai H."/>
            <person name="Kimura K."/>
            <person name="Kloareg B."/>
            <person name="Kupper F.C."/>
            <person name="Lang D."/>
            <person name="Le Bail A."/>
            <person name="Leblanc C."/>
            <person name="Lerouge P."/>
            <person name="Lohr M."/>
            <person name="Lopez P.J."/>
            <person name="Martens C."/>
            <person name="Maumus F."/>
            <person name="Michel G."/>
            <person name="Miranda-Saavedra D."/>
            <person name="Morales J."/>
            <person name="Moreau H."/>
            <person name="Motomura T."/>
            <person name="Nagasato C."/>
            <person name="Napoli C.A."/>
            <person name="Nelson D.R."/>
            <person name="Nyvall-Collen P."/>
            <person name="Peters A.F."/>
            <person name="Pommier C."/>
            <person name="Potin P."/>
            <person name="Poulain J."/>
            <person name="Quesneville H."/>
            <person name="Read B."/>
            <person name="Rensing S.A."/>
            <person name="Ritter A."/>
            <person name="Rousvoal S."/>
            <person name="Samanta M."/>
            <person name="Samson G."/>
            <person name="Schroeder D.C."/>
            <person name="Segurens B."/>
            <person name="Strittmatter M."/>
            <person name="Tonon T."/>
            <person name="Tregear J.W."/>
            <person name="Valentin K."/>
            <person name="von Dassow P."/>
            <person name="Yamagishi T."/>
            <person name="Van de Peer Y."/>
            <person name="Wincker P."/>
        </authorList>
    </citation>
    <scope>NUCLEOTIDE SEQUENCE [LARGE SCALE GENOMIC DNA]</scope>
    <source>
        <strain evidence="12">Ec32 / CCAP1310/4</strain>
    </source>
</reference>
<accession>D7FKT9</accession>
<keyword evidence="2" id="KW-0809">Transit peptide</keyword>
<dbReference type="Gene3D" id="3.10.450.240">
    <property type="match status" value="1"/>
</dbReference>
<dbReference type="eggNOG" id="KOG4599">
    <property type="taxonomic scope" value="Eukaryota"/>
</dbReference>
<dbReference type="InParanoid" id="D7FKT9"/>
<dbReference type="Proteomes" id="UP000002630">
    <property type="component" value="Linkage Group LG12"/>
</dbReference>
<evidence type="ECO:0000256" key="6">
    <source>
        <dbReference type="ARBA" id="ARBA00038073"/>
    </source>
</evidence>
<dbReference type="GO" id="GO:0005840">
    <property type="term" value="C:ribosome"/>
    <property type="evidence" value="ECO:0007669"/>
    <property type="project" value="UniProtKB-KW"/>
</dbReference>
<dbReference type="EMBL" id="FN649737">
    <property type="protein sequence ID" value="CBJ29484.1"/>
    <property type="molecule type" value="Genomic_DNA"/>
</dbReference>
<evidence type="ECO:0000259" key="10">
    <source>
        <dbReference type="Pfam" id="PF04280"/>
    </source>
</evidence>
<feature type="domain" description="Tim44-like" evidence="10">
    <location>
        <begin position="74"/>
        <end position="221"/>
    </location>
</feature>
<dbReference type="SUPFAM" id="SSF54427">
    <property type="entry name" value="NTF2-like"/>
    <property type="match status" value="1"/>
</dbReference>
<evidence type="ECO:0000256" key="3">
    <source>
        <dbReference type="ARBA" id="ARBA00022980"/>
    </source>
</evidence>
<dbReference type="Pfam" id="PF04280">
    <property type="entry name" value="Tim44"/>
    <property type="match status" value="1"/>
</dbReference>
<comment type="similarity">
    <text evidence="6">Belongs to the mitochondrion-specific ribosomal protein mL45 family.</text>
</comment>
<feature type="region of interest" description="Disordered" evidence="9">
    <location>
        <begin position="227"/>
        <end position="246"/>
    </location>
</feature>
<feature type="compositionally biased region" description="Polar residues" evidence="9">
    <location>
        <begin position="231"/>
        <end position="246"/>
    </location>
</feature>
<keyword evidence="12" id="KW-1185">Reference proteome</keyword>
<dbReference type="GO" id="GO:1990904">
    <property type="term" value="C:ribonucleoprotein complex"/>
    <property type="evidence" value="ECO:0007669"/>
    <property type="project" value="UniProtKB-KW"/>
</dbReference>
<dbReference type="STRING" id="2880.D7FKT9"/>
<protein>
    <recommendedName>
        <fullName evidence="7">Large ribosomal subunit protein mL45</fullName>
    </recommendedName>
    <alternativeName>
        <fullName evidence="8">39S ribosomal protein L45, mitochondrial</fullName>
    </alternativeName>
</protein>
<evidence type="ECO:0000256" key="1">
    <source>
        <dbReference type="ARBA" id="ARBA00004173"/>
    </source>
</evidence>
<dbReference type="GO" id="GO:0005739">
    <property type="term" value="C:mitochondrion"/>
    <property type="evidence" value="ECO:0007669"/>
    <property type="project" value="UniProtKB-SubCell"/>
</dbReference>
<keyword evidence="5" id="KW-0687">Ribonucleoprotein</keyword>
<evidence type="ECO:0000313" key="12">
    <source>
        <dbReference type="Proteomes" id="UP000002630"/>
    </source>
</evidence>
<dbReference type="PANTHER" id="PTHR28554:SF1">
    <property type="entry name" value="LARGE RIBOSOMAL SUBUNIT PROTEIN ML45"/>
    <property type="match status" value="1"/>
</dbReference>
<organism evidence="11 12">
    <name type="scientific">Ectocarpus siliculosus</name>
    <name type="common">Brown alga</name>
    <name type="synonym">Conferva siliculosa</name>
    <dbReference type="NCBI Taxonomy" id="2880"/>
    <lineage>
        <taxon>Eukaryota</taxon>
        <taxon>Sar</taxon>
        <taxon>Stramenopiles</taxon>
        <taxon>Ochrophyta</taxon>
        <taxon>PX clade</taxon>
        <taxon>Phaeophyceae</taxon>
        <taxon>Ectocarpales</taxon>
        <taxon>Ectocarpaceae</taxon>
        <taxon>Ectocarpus</taxon>
    </lineage>
</organism>
<dbReference type="InterPro" id="IPR032710">
    <property type="entry name" value="NTF2-like_dom_sf"/>
</dbReference>
<dbReference type="PANTHER" id="PTHR28554">
    <property type="entry name" value="39S RIBOSOMAL PROTEIN L45, MITOCHONDRIAL"/>
    <property type="match status" value="1"/>
</dbReference>
<name>D7FKT9_ECTSI</name>